<evidence type="ECO:0000259" key="1">
    <source>
        <dbReference type="Pfam" id="PF00724"/>
    </source>
</evidence>
<accession>A0A0F7FXB9</accession>
<proteinExistence type="predicted"/>
<dbReference type="PANTHER" id="PTHR22893:SF91">
    <property type="entry name" value="NADPH DEHYDROGENASE 2-RELATED"/>
    <property type="match status" value="1"/>
</dbReference>
<dbReference type="PATRIC" id="fig|408015.6.peg.3397"/>
<dbReference type="SUPFAM" id="SSF51395">
    <property type="entry name" value="FMN-linked oxidoreductases"/>
    <property type="match status" value="1"/>
</dbReference>
<name>A0A0F7FXB9_9ACTN</name>
<dbReference type="Pfam" id="PF00724">
    <property type="entry name" value="Oxidored_FMN"/>
    <property type="match status" value="1"/>
</dbReference>
<reference evidence="2" key="1">
    <citation type="submission" date="2019-08" db="EMBL/GenBank/DDBJ databases">
        <title>Complete genome sequence of a mangrove-derived Streptomyces xiamenensis.</title>
        <authorList>
            <person name="Xu J."/>
        </authorList>
    </citation>
    <scope>NUCLEOTIDE SEQUENCE</scope>
    <source>
        <strain evidence="2">318</strain>
    </source>
</reference>
<organism evidence="2 3">
    <name type="scientific">Streptomyces xiamenensis</name>
    <dbReference type="NCBI Taxonomy" id="408015"/>
    <lineage>
        <taxon>Bacteria</taxon>
        <taxon>Bacillati</taxon>
        <taxon>Actinomycetota</taxon>
        <taxon>Actinomycetes</taxon>
        <taxon>Kitasatosporales</taxon>
        <taxon>Streptomycetaceae</taxon>
        <taxon>Streptomyces</taxon>
    </lineage>
</organism>
<dbReference type="InterPro" id="IPR001155">
    <property type="entry name" value="OxRdtase_FMN_N"/>
</dbReference>
<dbReference type="STRING" id="408015.SXIM_33560"/>
<dbReference type="InterPro" id="IPR045247">
    <property type="entry name" value="Oye-like"/>
</dbReference>
<evidence type="ECO:0000313" key="2">
    <source>
        <dbReference type="EMBL" id="AKG44740.1"/>
    </source>
</evidence>
<sequence length="358" mass="37945">MTSMFDSYQLGGLRLPNRIVMAPMTRARATADGLTTPAIATYYAQRATAGLIVSEGVAPNERGQSNVKAPGLYTDEQVAAWRPVTDAVHTNGGRIFAQIMHGGRVGHEAVQGHQPVGPSAIALDGQVYAGTALGFQPAPVPYALSTREAAAEARVYGEAARRAVEAGFDGVELHGANGYLIQQFLSSGANHRTDVYGGSITGRIRFAVEAVEAAADAIGAGRVGLRISPGGTAWDTVEEDVPQLYGALTEALAPLGLAYLHTLVTTDDDTLIGLRKAWPGTFLVNPSEQIGPVEATREGGEEWLAKGADLISYGRKYLANPDLVERFRTGAPLAPTPEHMTFYQDDTAFISYPSAQYA</sequence>
<dbReference type="AlphaFoldDB" id="A0A0F7FXB9"/>
<dbReference type="Gene3D" id="3.20.20.70">
    <property type="entry name" value="Aldolase class I"/>
    <property type="match status" value="1"/>
</dbReference>
<dbReference type="InterPro" id="IPR013785">
    <property type="entry name" value="Aldolase_TIM"/>
</dbReference>
<dbReference type="GO" id="GO:0016491">
    <property type="term" value="F:oxidoreductase activity"/>
    <property type="evidence" value="ECO:0007669"/>
    <property type="project" value="InterPro"/>
</dbReference>
<gene>
    <name evidence="2" type="ORF">SXIM_33560</name>
</gene>
<dbReference type="HOGENOM" id="CLU_012153_0_1_11"/>
<keyword evidence="3" id="KW-1185">Reference proteome</keyword>
<dbReference type="KEGG" id="sxi:SXIM_33560"/>
<dbReference type="CDD" id="cd02933">
    <property type="entry name" value="OYE_like_FMN"/>
    <property type="match status" value="1"/>
</dbReference>
<dbReference type="Proteomes" id="UP000034034">
    <property type="component" value="Chromosome"/>
</dbReference>
<evidence type="ECO:0000313" key="3">
    <source>
        <dbReference type="Proteomes" id="UP000034034"/>
    </source>
</evidence>
<feature type="domain" description="NADH:flavin oxidoreductase/NADH oxidase N-terminal" evidence="1">
    <location>
        <begin position="4"/>
        <end position="332"/>
    </location>
</feature>
<dbReference type="RefSeq" id="WP_046724554.1">
    <property type="nucleotide sequence ID" value="NZ_CP009922.3"/>
</dbReference>
<dbReference type="GO" id="GO:0010181">
    <property type="term" value="F:FMN binding"/>
    <property type="evidence" value="ECO:0007669"/>
    <property type="project" value="InterPro"/>
</dbReference>
<dbReference type="EMBL" id="CP009922">
    <property type="protein sequence ID" value="AKG44740.1"/>
    <property type="molecule type" value="Genomic_DNA"/>
</dbReference>
<dbReference type="PANTHER" id="PTHR22893">
    <property type="entry name" value="NADH OXIDOREDUCTASE-RELATED"/>
    <property type="match status" value="1"/>
</dbReference>
<protein>
    <submittedName>
        <fullName evidence="2">Oxidoreductase</fullName>
    </submittedName>
</protein>